<reference evidence="3 4" key="1">
    <citation type="submission" date="2016-10" db="EMBL/GenBank/DDBJ databases">
        <authorList>
            <person name="de Groot N.N."/>
        </authorList>
    </citation>
    <scope>NUCLEOTIDE SEQUENCE [LARGE SCALE GENOMIC DNA]</scope>
    <source>
        <strain evidence="3 4">IPL20</strain>
    </source>
</reference>
<evidence type="ECO:0000256" key="2">
    <source>
        <dbReference type="SAM" id="SignalP"/>
    </source>
</evidence>
<name>A0A1I7NKV9_9HYPH</name>
<dbReference type="OrthoDB" id="7950292at2"/>
<keyword evidence="2" id="KW-0732">Signal</keyword>
<dbReference type="EMBL" id="FPCK01000002">
    <property type="protein sequence ID" value="SFV35317.1"/>
    <property type="molecule type" value="Genomic_DNA"/>
</dbReference>
<feature type="region of interest" description="Disordered" evidence="1">
    <location>
        <begin position="23"/>
        <end position="47"/>
    </location>
</feature>
<evidence type="ECO:0008006" key="5">
    <source>
        <dbReference type="Google" id="ProtNLM"/>
    </source>
</evidence>
<feature type="chain" id="PRO_5011682682" description="DUF4398 domain-containing protein" evidence="2">
    <location>
        <begin position="27"/>
        <end position="131"/>
    </location>
</feature>
<proteinExistence type="predicted"/>
<sequence length="131" mass="13425">MTRFLLPLFAVSALSLAACDSPPENAAQGTAVEQNRGASVNVESGADGSRTIELTLPESMAPAVDALSNPGATYDALRQRAGEMSEQAKQDAVVNARRAAEAGARALGQTEAEIAQAGDVAERSARDALGL</sequence>
<evidence type="ECO:0000313" key="3">
    <source>
        <dbReference type="EMBL" id="SFV35317.1"/>
    </source>
</evidence>
<dbReference type="RefSeq" id="WP_092424327.1">
    <property type="nucleotide sequence ID" value="NZ_FPCK01000002.1"/>
</dbReference>
<evidence type="ECO:0000256" key="1">
    <source>
        <dbReference type="SAM" id="MobiDB-lite"/>
    </source>
</evidence>
<accession>A0A1I7NKV9</accession>
<protein>
    <recommendedName>
        <fullName evidence="5">DUF4398 domain-containing protein</fullName>
    </recommendedName>
</protein>
<organism evidence="3 4">
    <name type="scientific">Devosia crocina</name>
    <dbReference type="NCBI Taxonomy" id="429728"/>
    <lineage>
        <taxon>Bacteria</taxon>
        <taxon>Pseudomonadati</taxon>
        <taxon>Pseudomonadota</taxon>
        <taxon>Alphaproteobacteria</taxon>
        <taxon>Hyphomicrobiales</taxon>
        <taxon>Devosiaceae</taxon>
        <taxon>Devosia</taxon>
    </lineage>
</organism>
<dbReference type="AlphaFoldDB" id="A0A1I7NKV9"/>
<feature type="signal peptide" evidence="2">
    <location>
        <begin position="1"/>
        <end position="26"/>
    </location>
</feature>
<keyword evidence="4" id="KW-1185">Reference proteome</keyword>
<dbReference type="PROSITE" id="PS51257">
    <property type="entry name" value="PROKAR_LIPOPROTEIN"/>
    <property type="match status" value="1"/>
</dbReference>
<feature type="compositionally biased region" description="Polar residues" evidence="1">
    <location>
        <begin position="27"/>
        <end position="42"/>
    </location>
</feature>
<gene>
    <name evidence="3" type="ORF">SAMN05216456_2120</name>
</gene>
<dbReference type="Proteomes" id="UP000199074">
    <property type="component" value="Unassembled WGS sequence"/>
</dbReference>
<evidence type="ECO:0000313" key="4">
    <source>
        <dbReference type="Proteomes" id="UP000199074"/>
    </source>
</evidence>